<name>X1C6K9_9ZZZZ</name>
<dbReference type="EMBL" id="BART01015075">
    <property type="protein sequence ID" value="GAG80041.1"/>
    <property type="molecule type" value="Genomic_DNA"/>
</dbReference>
<accession>X1C6K9</accession>
<comment type="caution">
    <text evidence="1">The sequence shown here is derived from an EMBL/GenBank/DDBJ whole genome shotgun (WGS) entry which is preliminary data.</text>
</comment>
<proteinExistence type="predicted"/>
<gene>
    <name evidence="1" type="ORF">S01H4_29447</name>
</gene>
<sequence length="39" mass="4660">ENSTSEITVDNLKDVKYTLKSQYWPKANWCFHRDAVKMI</sequence>
<organism evidence="1">
    <name type="scientific">marine sediment metagenome</name>
    <dbReference type="NCBI Taxonomy" id="412755"/>
    <lineage>
        <taxon>unclassified sequences</taxon>
        <taxon>metagenomes</taxon>
        <taxon>ecological metagenomes</taxon>
    </lineage>
</organism>
<protein>
    <submittedName>
        <fullName evidence="1">Uncharacterized protein</fullName>
    </submittedName>
</protein>
<reference evidence="1" key="1">
    <citation type="journal article" date="2014" name="Front. Microbiol.">
        <title>High frequency of phylogenetically diverse reductive dehalogenase-homologous genes in deep subseafloor sedimentary metagenomes.</title>
        <authorList>
            <person name="Kawai M."/>
            <person name="Futagami T."/>
            <person name="Toyoda A."/>
            <person name="Takaki Y."/>
            <person name="Nishi S."/>
            <person name="Hori S."/>
            <person name="Arai W."/>
            <person name="Tsubouchi T."/>
            <person name="Morono Y."/>
            <person name="Uchiyama I."/>
            <person name="Ito T."/>
            <person name="Fujiyama A."/>
            <person name="Inagaki F."/>
            <person name="Takami H."/>
        </authorList>
    </citation>
    <scope>NUCLEOTIDE SEQUENCE</scope>
    <source>
        <strain evidence="1">Expedition CK06-06</strain>
    </source>
</reference>
<feature type="non-terminal residue" evidence="1">
    <location>
        <position position="39"/>
    </location>
</feature>
<dbReference type="AlphaFoldDB" id="X1C6K9"/>
<feature type="non-terminal residue" evidence="1">
    <location>
        <position position="1"/>
    </location>
</feature>
<evidence type="ECO:0000313" key="1">
    <source>
        <dbReference type="EMBL" id="GAG80041.1"/>
    </source>
</evidence>